<evidence type="ECO:0000256" key="2">
    <source>
        <dbReference type="ARBA" id="ARBA00022723"/>
    </source>
</evidence>
<keyword evidence="1" id="KW-0819">tRNA processing</keyword>
<dbReference type="PANTHER" id="PTHR14742">
    <property type="entry name" value="RIBONUCLEASE P SUBUNIT P21"/>
    <property type="match status" value="1"/>
</dbReference>
<keyword evidence="2" id="KW-0479">Metal-binding</keyword>
<evidence type="ECO:0000313" key="5">
    <source>
        <dbReference type="EMBL" id="CAI5755824.1"/>
    </source>
</evidence>
<protein>
    <submittedName>
        <fullName evidence="5">Uncharacterized protein</fullName>
    </submittedName>
</protein>
<name>A0A9W4TPK3_9ASCO</name>
<dbReference type="Proteomes" id="UP001152885">
    <property type="component" value="Unassembled WGS sequence"/>
</dbReference>
<sequence>MSKKKKGKNQQQQIPNKDNFSRLNYLYQASNSLSNNYPILSRGLNRNLKLISKRTTLKIHSNVKRTICKNCHSLLIPGISVSNYIENKSKSKAQHNDILVRTCLNCKAIKRFPTKIREGKNDTEDE</sequence>
<dbReference type="OrthoDB" id="128536at2759"/>
<evidence type="ECO:0000313" key="6">
    <source>
        <dbReference type="Proteomes" id="UP001152885"/>
    </source>
</evidence>
<dbReference type="InterPro" id="IPR007175">
    <property type="entry name" value="Rpr2/Snm1/Rpp21"/>
</dbReference>
<evidence type="ECO:0000256" key="4">
    <source>
        <dbReference type="ARBA" id="ARBA00038402"/>
    </source>
</evidence>
<dbReference type="EMBL" id="CANTUO010000001">
    <property type="protein sequence ID" value="CAI5755824.1"/>
    <property type="molecule type" value="Genomic_DNA"/>
</dbReference>
<accession>A0A9W4TPK3</accession>
<keyword evidence="6" id="KW-1185">Reference proteome</keyword>
<keyword evidence="3" id="KW-0862">Zinc</keyword>
<comment type="similarity">
    <text evidence="4">Belongs to the eukaryotic/archaeal RNase P protein component 4 family.</text>
</comment>
<reference evidence="5" key="1">
    <citation type="submission" date="2022-12" db="EMBL/GenBank/DDBJ databases">
        <authorList>
            <person name="Brejova B."/>
        </authorList>
    </citation>
    <scope>NUCLEOTIDE SEQUENCE</scope>
</reference>
<dbReference type="GO" id="GO:0008033">
    <property type="term" value="P:tRNA processing"/>
    <property type="evidence" value="ECO:0007669"/>
    <property type="project" value="UniProtKB-KW"/>
</dbReference>
<dbReference type="AlphaFoldDB" id="A0A9W4TPK3"/>
<gene>
    <name evidence="5" type="ORF">CANVERA_P0340</name>
</gene>
<dbReference type="PANTHER" id="PTHR14742:SF0">
    <property type="entry name" value="RIBONUCLEASE P PROTEIN SUBUNIT P21"/>
    <property type="match status" value="1"/>
</dbReference>
<evidence type="ECO:0000256" key="1">
    <source>
        <dbReference type="ARBA" id="ARBA00022694"/>
    </source>
</evidence>
<dbReference type="GO" id="GO:0005655">
    <property type="term" value="C:nucleolar ribonuclease P complex"/>
    <property type="evidence" value="ECO:0007669"/>
    <property type="project" value="TreeGrafter"/>
</dbReference>
<organism evidence="5 6">
    <name type="scientific">Candida verbasci</name>
    <dbReference type="NCBI Taxonomy" id="1227364"/>
    <lineage>
        <taxon>Eukaryota</taxon>
        <taxon>Fungi</taxon>
        <taxon>Dikarya</taxon>
        <taxon>Ascomycota</taxon>
        <taxon>Saccharomycotina</taxon>
        <taxon>Pichiomycetes</taxon>
        <taxon>Debaryomycetaceae</taxon>
        <taxon>Candida/Lodderomyces clade</taxon>
        <taxon>Candida</taxon>
    </lineage>
</organism>
<dbReference type="Pfam" id="PF04032">
    <property type="entry name" value="Rpr2"/>
    <property type="match status" value="1"/>
</dbReference>
<comment type="caution">
    <text evidence="5">The sequence shown here is derived from an EMBL/GenBank/DDBJ whole genome shotgun (WGS) entry which is preliminary data.</text>
</comment>
<evidence type="ECO:0000256" key="3">
    <source>
        <dbReference type="ARBA" id="ARBA00022833"/>
    </source>
</evidence>
<dbReference type="GO" id="GO:0046872">
    <property type="term" value="F:metal ion binding"/>
    <property type="evidence" value="ECO:0007669"/>
    <property type="project" value="UniProtKB-KW"/>
</dbReference>
<proteinExistence type="inferred from homology"/>
<dbReference type="Gene3D" id="6.20.50.20">
    <property type="match status" value="1"/>
</dbReference>